<reference evidence="1 2" key="1">
    <citation type="journal article" date="2019" name="Nat. Ecol. Evol.">
        <title>Megaphylogeny resolves global patterns of mushroom evolution.</title>
        <authorList>
            <person name="Varga T."/>
            <person name="Krizsan K."/>
            <person name="Foldi C."/>
            <person name="Dima B."/>
            <person name="Sanchez-Garcia M."/>
            <person name="Sanchez-Ramirez S."/>
            <person name="Szollosi G.J."/>
            <person name="Szarkandi J.G."/>
            <person name="Papp V."/>
            <person name="Albert L."/>
            <person name="Andreopoulos W."/>
            <person name="Angelini C."/>
            <person name="Antonin V."/>
            <person name="Barry K.W."/>
            <person name="Bougher N.L."/>
            <person name="Buchanan P."/>
            <person name="Buyck B."/>
            <person name="Bense V."/>
            <person name="Catcheside P."/>
            <person name="Chovatia M."/>
            <person name="Cooper J."/>
            <person name="Damon W."/>
            <person name="Desjardin D."/>
            <person name="Finy P."/>
            <person name="Geml J."/>
            <person name="Haridas S."/>
            <person name="Hughes K."/>
            <person name="Justo A."/>
            <person name="Karasinski D."/>
            <person name="Kautmanova I."/>
            <person name="Kiss B."/>
            <person name="Kocsube S."/>
            <person name="Kotiranta H."/>
            <person name="LaButti K.M."/>
            <person name="Lechner B.E."/>
            <person name="Liimatainen K."/>
            <person name="Lipzen A."/>
            <person name="Lukacs Z."/>
            <person name="Mihaltcheva S."/>
            <person name="Morgado L.N."/>
            <person name="Niskanen T."/>
            <person name="Noordeloos M.E."/>
            <person name="Ohm R.A."/>
            <person name="Ortiz-Santana B."/>
            <person name="Ovrebo C."/>
            <person name="Racz N."/>
            <person name="Riley R."/>
            <person name="Savchenko A."/>
            <person name="Shiryaev A."/>
            <person name="Soop K."/>
            <person name="Spirin V."/>
            <person name="Szebenyi C."/>
            <person name="Tomsovsky M."/>
            <person name="Tulloss R.E."/>
            <person name="Uehling J."/>
            <person name="Grigoriev I.V."/>
            <person name="Vagvolgyi C."/>
            <person name="Papp T."/>
            <person name="Martin F.M."/>
            <person name="Miettinen O."/>
            <person name="Hibbett D.S."/>
            <person name="Nagy L.G."/>
        </authorList>
    </citation>
    <scope>NUCLEOTIDE SEQUENCE [LARGE SCALE GENOMIC DNA]</scope>
    <source>
        <strain evidence="1 2">CBS 309.79</strain>
    </source>
</reference>
<dbReference type="AlphaFoldDB" id="A0A5C3QFU7"/>
<gene>
    <name evidence="1" type="ORF">BDV98DRAFT_572097</name>
</gene>
<dbReference type="OrthoDB" id="3235294at2759"/>
<accession>A0A5C3QFU7</accession>
<feature type="non-terminal residue" evidence="1">
    <location>
        <position position="1"/>
    </location>
</feature>
<dbReference type="STRING" id="1884261.A0A5C3QFU7"/>
<keyword evidence="2" id="KW-1185">Reference proteome</keyword>
<protein>
    <submittedName>
        <fullName evidence="1">Uncharacterized protein</fullName>
    </submittedName>
</protein>
<dbReference type="Proteomes" id="UP000305067">
    <property type="component" value="Unassembled WGS sequence"/>
</dbReference>
<organism evidence="1 2">
    <name type="scientific">Pterulicium gracile</name>
    <dbReference type="NCBI Taxonomy" id="1884261"/>
    <lineage>
        <taxon>Eukaryota</taxon>
        <taxon>Fungi</taxon>
        <taxon>Dikarya</taxon>
        <taxon>Basidiomycota</taxon>
        <taxon>Agaricomycotina</taxon>
        <taxon>Agaricomycetes</taxon>
        <taxon>Agaricomycetidae</taxon>
        <taxon>Agaricales</taxon>
        <taxon>Pleurotineae</taxon>
        <taxon>Pterulaceae</taxon>
        <taxon>Pterulicium</taxon>
    </lineage>
</organism>
<evidence type="ECO:0000313" key="2">
    <source>
        <dbReference type="Proteomes" id="UP000305067"/>
    </source>
</evidence>
<dbReference type="EMBL" id="ML178836">
    <property type="protein sequence ID" value="TFK99018.1"/>
    <property type="molecule type" value="Genomic_DNA"/>
</dbReference>
<evidence type="ECO:0000313" key="1">
    <source>
        <dbReference type="EMBL" id="TFK99018.1"/>
    </source>
</evidence>
<sequence length="103" mass="11484">TNARIGSGPDDDDTCKVIQMIQLTGGVGQFGNELWDLGVFSRQQRDRILELAARVEFNKRSRVNSCRAWTRDLLVAMVEEGLVDPKIFVIVDGGVPLKKRAPE</sequence>
<name>A0A5C3QFU7_9AGAR</name>
<proteinExistence type="predicted"/>